<dbReference type="PANTHER" id="PTHR12463:SF1">
    <property type="entry name" value="2-OXOGLUTARATE AND FE-DEPENDENT OXYGENASE FAMILY PROTEIN"/>
    <property type="match status" value="1"/>
</dbReference>
<dbReference type="AlphaFoldDB" id="A0A502C2Y8"/>
<dbReference type="Proteomes" id="UP000318413">
    <property type="component" value="Unassembled WGS sequence"/>
</dbReference>
<dbReference type="InterPro" id="IPR037151">
    <property type="entry name" value="AlkB-like_sf"/>
</dbReference>
<reference evidence="2 3" key="1">
    <citation type="journal article" date="2019" name="Environ. Microbiol.">
        <title>Species interactions and distinct microbial communities in high Arctic permafrost affected cryosols are associated with the CH4 and CO2 gas fluxes.</title>
        <authorList>
            <person name="Altshuler I."/>
            <person name="Hamel J."/>
            <person name="Turney S."/>
            <person name="Magnuson E."/>
            <person name="Levesque R."/>
            <person name="Greer C."/>
            <person name="Whyte L.G."/>
        </authorList>
    </citation>
    <scope>NUCLEOTIDE SEQUENCE [LARGE SCALE GENOMIC DNA]</scope>
    <source>
        <strain evidence="2 3">S5.1</strain>
    </source>
</reference>
<keyword evidence="2" id="KW-0223">Dioxygenase</keyword>
<name>A0A502C2Y8_9SPHN</name>
<dbReference type="InterPro" id="IPR005123">
    <property type="entry name" value="Oxoglu/Fe-dep_dioxygenase_dom"/>
</dbReference>
<feature type="domain" description="Fe2OG dioxygenase" evidence="1">
    <location>
        <begin position="99"/>
        <end position="190"/>
    </location>
</feature>
<dbReference type="PANTHER" id="PTHR12463">
    <property type="entry name" value="OXYGENASE-RELATED"/>
    <property type="match status" value="1"/>
</dbReference>
<dbReference type="GO" id="GO:0051213">
    <property type="term" value="F:dioxygenase activity"/>
    <property type="evidence" value="ECO:0007669"/>
    <property type="project" value="UniProtKB-KW"/>
</dbReference>
<evidence type="ECO:0000313" key="2">
    <source>
        <dbReference type="EMBL" id="TPG07517.1"/>
    </source>
</evidence>
<sequence length="208" mass="23431">MTDGNADLTDLIGESRLPGFDTRTDVVSRVEEIGLIERIDATDPEPFRFQGWLGKRLTTSYGIGYDFDAARLELAEPMPDWLMPVRVRAAKFTGLDPKDLTQALLIRYDPGAGIGWHRDRPYYEHVIGISLGAPATLRLRRRVAKGFDRLNMPLAPRSIYHLSGEARHVWEHSIAAMDDTRWSITFRSLSSSGLAALRRTSPTIPVQR</sequence>
<protein>
    <submittedName>
        <fullName evidence="2">Alpha-ketoglutarate-dependent dioxygenase AlkB</fullName>
    </submittedName>
</protein>
<proteinExistence type="predicted"/>
<dbReference type="Gene3D" id="2.60.120.590">
    <property type="entry name" value="Alpha-ketoglutarate-dependent dioxygenase AlkB-like"/>
    <property type="match status" value="1"/>
</dbReference>
<dbReference type="GO" id="GO:0032451">
    <property type="term" value="F:demethylase activity"/>
    <property type="evidence" value="ECO:0007669"/>
    <property type="project" value="TreeGrafter"/>
</dbReference>
<evidence type="ECO:0000259" key="1">
    <source>
        <dbReference type="PROSITE" id="PS51471"/>
    </source>
</evidence>
<gene>
    <name evidence="2" type="ORF">EAH84_14310</name>
</gene>
<dbReference type="EMBL" id="RCZK01000018">
    <property type="protein sequence ID" value="TPG07517.1"/>
    <property type="molecule type" value="Genomic_DNA"/>
</dbReference>
<dbReference type="PROSITE" id="PS51471">
    <property type="entry name" value="FE2OG_OXY"/>
    <property type="match status" value="1"/>
</dbReference>
<accession>A0A502C2Y8</accession>
<keyword evidence="3" id="KW-1185">Reference proteome</keyword>
<dbReference type="SUPFAM" id="SSF51197">
    <property type="entry name" value="Clavaminate synthase-like"/>
    <property type="match status" value="1"/>
</dbReference>
<dbReference type="GO" id="GO:0070988">
    <property type="term" value="P:demethylation"/>
    <property type="evidence" value="ECO:0007669"/>
    <property type="project" value="InterPro"/>
</dbReference>
<dbReference type="OrthoDB" id="278699at2"/>
<dbReference type="Pfam" id="PF13532">
    <property type="entry name" value="2OG-FeII_Oxy_2"/>
    <property type="match status" value="1"/>
</dbReference>
<keyword evidence="2" id="KW-0560">Oxidoreductase</keyword>
<comment type="caution">
    <text evidence="2">The sequence shown here is derived from an EMBL/GenBank/DDBJ whole genome shotgun (WGS) entry which is preliminary data.</text>
</comment>
<organism evidence="2 3">
    <name type="scientific">Sphingomonas oligophenolica</name>
    <dbReference type="NCBI Taxonomy" id="301154"/>
    <lineage>
        <taxon>Bacteria</taxon>
        <taxon>Pseudomonadati</taxon>
        <taxon>Pseudomonadota</taxon>
        <taxon>Alphaproteobacteria</taxon>
        <taxon>Sphingomonadales</taxon>
        <taxon>Sphingomonadaceae</taxon>
        <taxon>Sphingomonas</taxon>
    </lineage>
</organism>
<dbReference type="InterPro" id="IPR032857">
    <property type="entry name" value="ALKBH4"/>
</dbReference>
<evidence type="ECO:0000313" key="3">
    <source>
        <dbReference type="Proteomes" id="UP000318413"/>
    </source>
</evidence>
<dbReference type="InterPro" id="IPR027450">
    <property type="entry name" value="AlkB-like"/>
</dbReference>